<dbReference type="SUPFAM" id="SSF53448">
    <property type="entry name" value="Nucleotide-diphospho-sugar transferases"/>
    <property type="match status" value="1"/>
</dbReference>
<feature type="domain" description="Glycosyltransferase 2-like" evidence="1">
    <location>
        <begin position="10"/>
        <end position="178"/>
    </location>
</feature>
<dbReference type="Pfam" id="PF00535">
    <property type="entry name" value="Glycos_transf_2"/>
    <property type="match status" value="1"/>
</dbReference>
<accession>A0ABN6SGA5</accession>
<reference evidence="2 3" key="1">
    <citation type="journal article" date="2023" name="Microbiol. Spectr.">
        <title>Symbiosis of Carpenter Bees with Uncharacterized Lactic Acid Bacteria Showing NAD Auxotrophy.</title>
        <authorList>
            <person name="Kawasaki S."/>
            <person name="Ozawa K."/>
            <person name="Mori T."/>
            <person name="Yamamoto A."/>
            <person name="Ito M."/>
            <person name="Ohkuma M."/>
            <person name="Sakamoto M."/>
            <person name="Matsutani M."/>
        </authorList>
    </citation>
    <scope>NUCLEOTIDE SEQUENCE [LARGE SCALE GENOMIC DNA]</scope>
    <source>
        <strain evidence="2 3">KimH</strain>
    </source>
</reference>
<keyword evidence="2" id="KW-0808">Transferase</keyword>
<keyword evidence="3" id="KW-1185">Reference proteome</keyword>
<dbReference type="InterPro" id="IPR029044">
    <property type="entry name" value="Nucleotide-diphossugar_trans"/>
</dbReference>
<dbReference type="InterPro" id="IPR001173">
    <property type="entry name" value="Glyco_trans_2-like"/>
</dbReference>
<evidence type="ECO:0000259" key="1">
    <source>
        <dbReference type="Pfam" id="PF00535"/>
    </source>
</evidence>
<dbReference type="InterPro" id="IPR050834">
    <property type="entry name" value="Glycosyltransf_2"/>
</dbReference>
<dbReference type="Proteomes" id="UP001321748">
    <property type="component" value="Chromosome"/>
</dbReference>
<gene>
    <name evidence="2" type="ORF">KIMH_03970</name>
</gene>
<dbReference type="Gene3D" id="3.90.550.10">
    <property type="entry name" value="Spore Coat Polysaccharide Biosynthesis Protein SpsA, Chain A"/>
    <property type="match status" value="1"/>
</dbReference>
<dbReference type="RefSeq" id="WP_317643297.1">
    <property type="nucleotide sequence ID" value="NZ_AP026800.1"/>
</dbReference>
<dbReference type="EMBL" id="AP026800">
    <property type="protein sequence ID" value="BDR54286.1"/>
    <property type="molecule type" value="Genomic_DNA"/>
</dbReference>
<organism evidence="2 3">
    <name type="scientific">Bombiscardovia apis</name>
    <dbReference type="NCBI Taxonomy" id="2932182"/>
    <lineage>
        <taxon>Bacteria</taxon>
        <taxon>Bacillati</taxon>
        <taxon>Actinomycetota</taxon>
        <taxon>Actinomycetes</taxon>
        <taxon>Bifidobacteriales</taxon>
        <taxon>Bifidobacteriaceae</taxon>
        <taxon>Bombiscardovia</taxon>
    </lineage>
</organism>
<name>A0ABN6SGA5_9BIFI</name>
<evidence type="ECO:0000313" key="3">
    <source>
        <dbReference type="Proteomes" id="UP001321748"/>
    </source>
</evidence>
<protein>
    <submittedName>
        <fullName evidence="2">Glycosyl transferase</fullName>
    </submittedName>
</protein>
<dbReference type="GO" id="GO:0016740">
    <property type="term" value="F:transferase activity"/>
    <property type="evidence" value="ECO:0007669"/>
    <property type="project" value="UniProtKB-KW"/>
</dbReference>
<sequence length="307" mass="34365">MSAEQPLVTAIITSYKRPVETVHRALVSAINQTYPKLEILLVNDCPEDANLSASLEILCQELSATRPVSYISMESNGGACKARNLGARQSSGQYLAFLDDDDEWQPSKIEQQVAAAQSHPEAGLVYCNAILQYDGSDKPDGLLATEPMPSGDIFYQLLGSNFIASCSYPLISRELFTQLGGFNEHMPALQDWELYLRLVKQAPAAYVSEPLARYHFHQGERISAHPERRTGAFEIIHARYQRELSTNAVSASSFLLVGTYLYSVAGNMGQAWRYYRMAVRLDPGKLKRNTRDFFRMALRPFVNTKIV</sequence>
<evidence type="ECO:0000313" key="2">
    <source>
        <dbReference type="EMBL" id="BDR54286.1"/>
    </source>
</evidence>
<dbReference type="PANTHER" id="PTHR43685:SF2">
    <property type="entry name" value="GLYCOSYLTRANSFERASE 2-LIKE DOMAIN-CONTAINING PROTEIN"/>
    <property type="match status" value="1"/>
</dbReference>
<dbReference type="PANTHER" id="PTHR43685">
    <property type="entry name" value="GLYCOSYLTRANSFERASE"/>
    <property type="match status" value="1"/>
</dbReference>
<proteinExistence type="predicted"/>
<dbReference type="CDD" id="cd00761">
    <property type="entry name" value="Glyco_tranf_GTA_type"/>
    <property type="match status" value="1"/>
</dbReference>